<proteinExistence type="predicted"/>
<comment type="caution">
    <text evidence="1">The sequence shown here is derived from an EMBL/GenBank/DDBJ whole genome shotgun (WGS) entry which is preliminary data.</text>
</comment>
<name>A0A5M9K1Z8_MONFR</name>
<reference evidence="1 2" key="1">
    <citation type="submission" date="2019-06" db="EMBL/GenBank/DDBJ databases">
        <title>Genome Sequence of the Brown Rot Fungal Pathogen Monilinia fructicola.</title>
        <authorList>
            <person name="De Miccolis Angelini R.M."/>
            <person name="Landi L."/>
            <person name="Abate D."/>
            <person name="Pollastro S."/>
            <person name="Romanazzi G."/>
            <person name="Faretra F."/>
        </authorList>
    </citation>
    <scope>NUCLEOTIDE SEQUENCE [LARGE SCALE GENOMIC DNA]</scope>
    <source>
        <strain evidence="1 2">Mfrc123</strain>
    </source>
</reference>
<protein>
    <submittedName>
        <fullName evidence="1">Uncharacterized protein</fullName>
    </submittedName>
</protein>
<accession>A0A5M9K1Z8</accession>
<dbReference type="AlphaFoldDB" id="A0A5M9K1Z8"/>
<dbReference type="VEuPathDB" id="FungiDB:MFRU_001g00600"/>
<dbReference type="Proteomes" id="UP000322873">
    <property type="component" value="Unassembled WGS sequence"/>
</dbReference>
<gene>
    <name evidence="1" type="ORF">EYC84_005671</name>
</gene>
<evidence type="ECO:0000313" key="1">
    <source>
        <dbReference type="EMBL" id="KAA8574156.1"/>
    </source>
</evidence>
<keyword evidence="2" id="KW-1185">Reference proteome</keyword>
<evidence type="ECO:0000313" key="2">
    <source>
        <dbReference type="Proteomes" id="UP000322873"/>
    </source>
</evidence>
<organism evidence="1 2">
    <name type="scientific">Monilinia fructicola</name>
    <name type="common">Brown rot fungus</name>
    <name type="synonym">Ciboria fructicola</name>
    <dbReference type="NCBI Taxonomy" id="38448"/>
    <lineage>
        <taxon>Eukaryota</taxon>
        <taxon>Fungi</taxon>
        <taxon>Dikarya</taxon>
        <taxon>Ascomycota</taxon>
        <taxon>Pezizomycotina</taxon>
        <taxon>Leotiomycetes</taxon>
        <taxon>Helotiales</taxon>
        <taxon>Sclerotiniaceae</taxon>
        <taxon>Monilinia</taxon>
    </lineage>
</organism>
<dbReference type="EMBL" id="VICG01000003">
    <property type="protein sequence ID" value="KAA8574156.1"/>
    <property type="molecule type" value="Genomic_DNA"/>
</dbReference>
<sequence length="235" mass="24371">MSPASLRGASLSTLPLEAGALAMAAYANNTIGRIIAPATSAAERVAKPFMPSAAKKDAAMALCGKSGTEDAVRSTVANGNIQYKGVRSASYNLARSGDGEPGPCPPYPICFVARSDIERRDGDGASMPQHEVGGHGRACIPSTPRALLCLGTPAAGDMAKERRWPALVSSGDIVFTRAGFRAAESNGVPREPKNLPDPRHIRRFRGSVICGRGSRGQNHGVSSAGCVGGLELRFG</sequence>